<evidence type="ECO:0000256" key="1">
    <source>
        <dbReference type="ARBA" id="ARBA00022614"/>
    </source>
</evidence>
<dbReference type="Ensembl" id="ENSNFUT00015034754.1">
    <property type="protein sequence ID" value="ENSNFUP00015033257.1"/>
    <property type="gene ID" value="ENSNFUG00015016284.1"/>
</dbReference>
<dbReference type="PANTHER" id="PTHR45842:SF22">
    <property type="entry name" value="INSULIN-LIKE GROWTH FACTOR-BINDING PROTEIN COMPLEX ACID LABILE SUBUNIT ISOFORM X1"/>
    <property type="match status" value="1"/>
</dbReference>
<dbReference type="InterPro" id="IPR032675">
    <property type="entry name" value="LRR_dom_sf"/>
</dbReference>
<dbReference type="InterPro" id="IPR001611">
    <property type="entry name" value="Leu-rich_rpt"/>
</dbReference>
<dbReference type="PANTHER" id="PTHR45842">
    <property type="entry name" value="SYNAPTIC ADHESION-LIKE MOLECULE SALM"/>
    <property type="match status" value="1"/>
</dbReference>
<evidence type="ECO:0000256" key="3">
    <source>
        <dbReference type="ARBA" id="ARBA00022737"/>
    </source>
</evidence>
<sequence length="336" mass="37839">MKLLLMLTFMALAEFDHKRRSVLSCPEFCSCSFLTSGAEVVCSRGGLTSFPASGFPSNATVLSIQNTNLDGITASRLSAIPLLDHLQLYHTSLVNLSSDLLVAVPRLNKLDLTGNRLVHLPPNVFSHSSLRYLVMRDNRFEKADAAWFSDNSSVTWLDLSGNRLGSISPALFQKLPHLQYLDLNDNNLQELQADTFRGLHQLETLDLAGNKLITLRPQTFAHNHDLKRLYLQENQLQDLPANLLHGLRHLELLLLNKNQLHHLPAGLLNGLNPSLEIILTGNPWKCDRKIEYLQKWISTHRDYALFWEEVICDGPESLKHQKVESLPGDKLSAESQ</sequence>
<dbReference type="PROSITE" id="PS51450">
    <property type="entry name" value="LRR"/>
    <property type="match status" value="2"/>
</dbReference>
<reference evidence="6" key="2">
    <citation type="submission" date="2020-03" db="EMBL/GenBank/DDBJ databases">
        <title>Intra-Species Differences in Population Size shape Life History and Genome Evolution.</title>
        <authorList>
            <person name="Willemsen D."/>
            <person name="Cui R."/>
            <person name="Valenzano D.R."/>
        </authorList>
    </citation>
    <scope>NUCLEOTIDE SEQUENCE</scope>
    <source>
        <strain evidence="6">GRZ</strain>
        <tissue evidence="6">Whole</tissue>
    </source>
</reference>
<name>A0A8C6MFG8_NOTFU</name>
<dbReference type="Proteomes" id="UP000822369">
    <property type="component" value="Chromosome 1"/>
</dbReference>
<dbReference type="SUPFAM" id="SSF52058">
    <property type="entry name" value="L domain-like"/>
    <property type="match status" value="1"/>
</dbReference>
<evidence type="ECO:0000313" key="7">
    <source>
        <dbReference type="Ensembl" id="ENSNFUP00015033257.1"/>
    </source>
</evidence>
<accession>A0A8C6MFG8</accession>
<dbReference type="Pfam" id="PF13855">
    <property type="entry name" value="LRR_8"/>
    <property type="match status" value="1"/>
</dbReference>
<evidence type="ECO:0000259" key="5">
    <source>
        <dbReference type="SMART" id="SM00082"/>
    </source>
</evidence>
<reference evidence="7" key="3">
    <citation type="submission" date="2025-05" db="UniProtKB">
        <authorList>
            <consortium name="Ensembl"/>
        </authorList>
    </citation>
    <scope>IDENTIFICATION</scope>
</reference>
<dbReference type="Pfam" id="PF00560">
    <property type="entry name" value="LRR_1"/>
    <property type="match status" value="1"/>
</dbReference>
<feature type="chain" id="PRO_5044681426" evidence="4">
    <location>
        <begin position="16"/>
        <end position="336"/>
    </location>
</feature>
<dbReference type="EMBL" id="JAAVVJ010000001">
    <property type="protein sequence ID" value="KAF7230697.1"/>
    <property type="molecule type" value="Genomic_DNA"/>
</dbReference>
<keyword evidence="3" id="KW-0677">Repeat</keyword>
<evidence type="ECO:0000313" key="8">
    <source>
        <dbReference type="Proteomes" id="UP000694548"/>
    </source>
</evidence>
<keyword evidence="1" id="KW-0433">Leucine-rich repeat</keyword>
<dbReference type="KEGG" id="nfu:107377469"/>
<feature type="domain" description="LRRCT" evidence="5">
    <location>
        <begin position="282"/>
        <end position="336"/>
    </location>
</feature>
<dbReference type="InterPro" id="IPR000483">
    <property type="entry name" value="Cys-rich_flank_reg_C"/>
</dbReference>
<evidence type="ECO:0000313" key="6">
    <source>
        <dbReference type="EMBL" id="KAF7230697.1"/>
    </source>
</evidence>
<dbReference type="InterPro" id="IPR003591">
    <property type="entry name" value="Leu-rich_rpt_typical-subtyp"/>
</dbReference>
<dbReference type="GeneTree" id="ENSGT00940000165355"/>
<keyword evidence="2 4" id="KW-0732">Signal</keyword>
<evidence type="ECO:0000256" key="4">
    <source>
        <dbReference type="SAM" id="SignalP"/>
    </source>
</evidence>
<dbReference type="Proteomes" id="UP000694548">
    <property type="component" value="Chromosome sgr04"/>
</dbReference>
<keyword evidence="8" id="KW-1185">Reference proteome</keyword>
<organism evidence="7 8">
    <name type="scientific">Nothobranchius furzeri</name>
    <name type="common">Turquoise killifish</name>
    <dbReference type="NCBI Taxonomy" id="105023"/>
    <lineage>
        <taxon>Eukaryota</taxon>
        <taxon>Metazoa</taxon>
        <taxon>Chordata</taxon>
        <taxon>Craniata</taxon>
        <taxon>Vertebrata</taxon>
        <taxon>Euteleostomi</taxon>
        <taxon>Actinopterygii</taxon>
        <taxon>Neopterygii</taxon>
        <taxon>Teleostei</taxon>
        <taxon>Neoteleostei</taxon>
        <taxon>Acanthomorphata</taxon>
        <taxon>Ovalentaria</taxon>
        <taxon>Atherinomorphae</taxon>
        <taxon>Cyprinodontiformes</taxon>
        <taxon>Nothobranchiidae</taxon>
        <taxon>Nothobranchius</taxon>
    </lineage>
</organism>
<dbReference type="Gene3D" id="3.80.10.10">
    <property type="entry name" value="Ribonuclease Inhibitor"/>
    <property type="match status" value="2"/>
</dbReference>
<reference evidence="7" key="1">
    <citation type="submission" date="2014-08" db="EMBL/GenBank/DDBJ databases">
        <authorList>
            <person name="Senf B."/>
            <person name="Petzold A."/>
            <person name="Downie B.R."/>
            <person name="Koch P."/>
            <person name="Platzer M."/>
        </authorList>
    </citation>
    <scope>NUCLEOTIDE SEQUENCE [LARGE SCALE GENOMIC DNA]</scope>
    <source>
        <strain evidence="7">GRZ</strain>
    </source>
</reference>
<feature type="signal peptide" evidence="4">
    <location>
        <begin position="1"/>
        <end position="15"/>
    </location>
</feature>
<protein>
    <submittedName>
        <fullName evidence="6 7">Leucine-rich alpha-2-glycoprotein-like</fullName>
    </submittedName>
</protein>
<dbReference type="OMA" id="HLQLYHT"/>
<dbReference type="InterPro" id="IPR050467">
    <property type="entry name" value="LRFN"/>
</dbReference>
<evidence type="ECO:0000256" key="2">
    <source>
        <dbReference type="ARBA" id="ARBA00022729"/>
    </source>
</evidence>
<dbReference type="SMART" id="SM00082">
    <property type="entry name" value="LRRCT"/>
    <property type="match status" value="1"/>
</dbReference>
<dbReference type="PRINTS" id="PR00019">
    <property type="entry name" value="LEURICHRPT"/>
</dbReference>
<dbReference type="SMART" id="SM00369">
    <property type="entry name" value="LRR_TYP"/>
    <property type="match status" value="6"/>
</dbReference>
<proteinExistence type="predicted"/>
<dbReference type="AlphaFoldDB" id="A0A8C6MFG8"/>
<dbReference type="GO" id="GO:0016020">
    <property type="term" value="C:membrane"/>
    <property type="evidence" value="ECO:0007669"/>
    <property type="project" value="UniProtKB-SubCell"/>
</dbReference>
<gene>
    <name evidence="6" type="ORF">G4P62_004303</name>
</gene>